<dbReference type="Proteomes" id="UP001193081">
    <property type="component" value="Unassembled WGS sequence"/>
</dbReference>
<feature type="transmembrane region" description="Helical" evidence="1">
    <location>
        <begin position="179"/>
        <end position="203"/>
    </location>
</feature>
<reference evidence="4 5" key="1">
    <citation type="submission" date="2021-03" db="EMBL/GenBank/DDBJ databases">
        <authorList>
            <person name="Grouzdev D.S."/>
        </authorList>
    </citation>
    <scope>NUCLEOTIDE SEQUENCE [LARGE SCALE GENOMIC DNA]</scope>
    <source>
        <strain evidence="4 5">M50-1</strain>
    </source>
</reference>
<dbReference type="InterPro" id="IPR051043">
    <property type="entry name" value="Sulfatase_Mod_Factor_Kinase"/>
</dbReference>
<dbReference type="InterPro" id="IPR016187">
    <property type="entry name" value="CTDL_fold"/>
</dbReference>
<organism evidence="4 5">
    <name type="scientific">Candidatus Chloroploca mongolica</name>
    <dbReference type="NCBI Taxonomy" id="2528176"/>
    <lineage>
        <taxon>Bacteria</taxon>
        <taxon>Bacillati</taxon>
        <taxon>Chloroflexota</taxon>
        <taxon>Chloroflexia</taxon>
        <taxon>Chloroflexales</taxon>
        <taxon>Chloroflexineae</taxon>
        <taxon>Oscillochloridaceae</taxon>
        <taxon>Candidatus Chloroploca</taxon>
    </lineage>
</organism>
<evidence type="ECO:0000313" key="5">
    <source>
        <dbReference type="Proteomes" id="UP001193081"/>
    </source>
</evidence>
<dbReference type="EMBL" id="SIJK02000035">
    <property type="protein sequence ID" value="MBP1467500.1"/>
    <property type="molecule type" value="Genomic_DNA"/>
</dbReference>
<proteinExistence type="predicted"/>
<evidence type="ECO:0000313" key="4">
    <source>
        <dbReference type="EMBL" id="MBP1467500.1"/>
    </source>
</evidence>
<dbReference type="Pfam" id="PF05729">
    <property type="entry name" value="NACHT"/>
    <property type="match status" value="1"/>
</dbReference>
<keyword evidence="1" id="KW-0812">Transmembrane</keyword>
<feature type="transmembrane region" description="Helical" evidence="1">
    <location>
        <begin position="42"/>
        <end position="64"/>
    </location>
</feature>
<feature type="domain" description="NACHT" evidence="3">
    <location>
        <begin position="276"/>
        <end position="452"/>
    </location>
</feature>
<accession>A0ABS4DDI9</accession>
<dbReference type="SUPFAM" id="SSF52540">
    <property type="entry name" value="P-loop containing nucleoside triphosphate hydrolases"/>
    <property type="match status" value="1"/>
</dbReference>
<dbReference type="InterPro" id="IPR027417">
    <property type="entry name" value="P-loop_NTPase"/>
</dbReference>
<evidence type="ECO:0000259" key="2">
    <source>
        <dbReference type="Pfam" id="PF03781"/>
    </source>
</evidence>
<dbReference type="SUPFAM" id="SSF56436">
    <property type="entry name" value="C-type lectin-like"/>
    <property type="match status" value="1"/>
</dbReference>
<dbReference type="Gene3D" id="3.40.50.300">
    <property type="entry name" value="P-loop containing nucleotide triphosphate hydrolases"/>
    <property type="match status" value="1"/>
</dbReference>
<dbReference type="InterPro" id="IPR042095">
    <property type="entry name" value="SUMF_sf"/>
</dbReference>
<name>A0ABS4DDI9_9CHLR</name>
<dbReference type="PANTHER" id="PTHR23150">
    <property type="entry name" value="SULFATASE MODIFYING FACTOR 1, 2"/>
    <property type="match status" value="1"/>
</dbReference>
<keyword evidence="5" id="KW-1185">Reference proteome</keyword>
<dbReference type="InterPro" id="IPR005532">
    <property type="entry name" value="SUMF_dom"/>
</dbReference>
<gene>
    <name evidence="4" type="ORF">EYB53_017440</name>
</gene>
<keyword evidence="1" id="KW-0472">Membrane</keyword>
<feature type="domain" description="Sulfatase-modifying factor enzyme-like" evidence="2">
    <location>
        <begin position="877"/>
        <end position="1141"/>
    </location>
</feature>
<dbReference type="Pfam" id="PF03781">
    <property type="entry name" value="FGE-sulfatase"/>
    <property type="match status" value="1"/>
</dbReference>
<dbReference type="PANTHER" id="PTHR23150:SF19">
    <property type="entry name" value="FORMYLGLYCINE-GENERATING ENZYME"/>
    <property type="match status" value="1"/>
</dbReference>
<evidence type="ECO:0000256" key="1">
    <source>
        <dbReference type="SAM" id="Phobius"/>
    </source>
</evidence>
<dbReference type="Gene3D" id="3.90.1580.10">
    <property type="entry name" value="paralog of FGE (formylglycine-generating enzyme)"/>
    <property type="match status" value="1"/>
</dbReference>
<evidence type="ECO:0000259" key="3">
    <source>
        <dbReference type="Pfam" id="PF05729"/>
    </source>
</evidence>
<dbReference type="RefSeq" id="WP_135479695.1">
    <property type="nucleotide sequence ID" value="NZ_SIJK02000035.1"/>
</dbReference>
<dbReference type="InterPro" id="IPR007111">
    <property type="entry name" value="NACHT_NTPase"/>
</dbReference>
<protein>
    <submittedName>
        <fullName evidence="4">SUMF1/EgtB/PvdO family nonheme iron enzyme</fullName>
    </submittedName>
</protein>
<keyword evidence="1" id="KW-1133">Transmembrane helix</keyword>
<sequence>MTRKEEIYILLGLLVAIVGAIGTWMAVPQVQPWLNEQLANPLFLPFVIAVGLLLLMLAVVLFLVRNWLVAKVRLLFPRRRVEADYLKTLQQVYGKTPDLLAAGQRSDMKLIEAFSPLTLSPYRPNGLEQTGGSSVAYEELAVDAEEAALREVRLRDGRRVRGPRSGEAPGRVRQVLERVVYWGLWALAQGLLLAVLLALSAWLLREPAGGWRLDWWRITGAIFGAAGWFVAARWLHNWLVGKDDVLEDLLTWWRRRSMCIADPGTPGAEIWAHPRLLLLGDPGSGKTTLMRHLAVICALERLGTRSQTLRVRTLYGWPACPFPLYIPMRDLDLKTSDKDLLQVYAQKLADLFAKPLPGCDGPFFAERLKQGGCLILVDAFDEVRAAGGSHHDDGQRDIDMRTWLSQLIAALPAGPRQRPNRVVVTSRFVGYEGQLDGEGFVQRQLDELDDDQTTRFIHARYAAIAASASRKLGGSGDDLDNLDWQPESEAQDLIRRLPGNPGLRRLSRNPLLLSLTVALHYDYQGQRLKLPEERHTLYEAAIGLMAGAWEQRKRRVHETPDGLAELSLQDRLYLLRELAWMMFEQGATGSDARAHLMVRSSEVNAKLALLLPNLGGFEPNRKEEERQAAAVRSADTWRRYLSQRGGVLLEKGFVKGSRTDVWMEFAHLTFQEYLAARAAATEATEARQPIILNRWDRPAWREVLLLYAASHDPNPVLRQVLAAPGHDRTLLAGAVLLERPNKSSLEELREATRSRLQALAFSEPDASEAEATAALAHLEELQMIPAQAELRHLVRTAIHGPVRARSIELMLERKLIRPPAQPRSSREAERMPAVTDAALRALLGAIATDDLDYRPRLAAGYALAGGDPRFSGKHWRPQMTHIPAGPFLMGSSDADTMAYSDEKPQHHLDLPDYWIGTYPVTVAQWRVFANDDGYTNRAYWTTAGWQWLHGSTTMPGRLARVLPWRNNRRTSTTNLWKGPATGDDNLPVVEVNWFEAVAYCRWLTAKTGIAFRLPTEAEWEKAARGPDGRIWPWGSTWEAGRCNSKELELGRRSPVGSFPAGTSVYKVHDMAGNVWEWCATIYGRGYPYAVEDEWHDAYLEQDEPRRLRGGAFWTEAQNVRASDRIDGNPRLRNVNFGLRVASHSPLSGSES</sequence>
<feature type="transmembrane region" description="Helical" evidence="1">
    <location>
        <begin position="7"/>
        <end position="27"/>
    </location>
</feature>
<comment type="caution">
    <text evidence="4">The sequence shown here is derived from an EMBL/GenBank/DDBJ whole genome shotgun (WGS) entry which is preliminary data.</text>
</comment>